<evidence type="ECO:0000256" key="1">
    <source>
        <dbReference type="SAM" id="Coils"/>
    </source>
</evidence>
<proteinExistence type="predicted"/>
<protein>
    <recommendedName>
        <fullName evidence="4">Chromosome partition protein Smc</fullName>
    </recommendedName>
</protein>
<feature type="coiled-coil region" evidence="1">
    <location>
        <begin position="120"/>
        <end position="154"/>
    </location>
</feature>
<evidence type="ECO:0000256" key="2">
    <source>
        <dbReference type="SAM" id="MobiDB-lite"/>
    </source>
</evidence>
<sequence length="480" mass="54074">MSVYIRYPCPNCSQHLSLRLEYVNRRVVCNFCQHPFLSRAKVRVPASATTDLMAAIHATNRAQGFLDSDSERSDELVVPPPMEFGEVRDHPQLELSGMGETSGLRSRGSEIELALAEAEARRFEQSQMHWQRERQDLEDEIERLAVRHSQQLEAILGERDDALRRVEESVREQTELAQRVAVAEAARDGLLEERLATAAAFDRLAARVGELELTLGEARSRHAEELSARREEERRAMAQAAERLARERDNSSEQLRDVLAQLEDALAQLEIARRQGAAEWEAMRRELEVARSSAISLDVSRELPSRLELERSQAEVERLAEEVERARAERDAESRRCKELAERVNERDGELERIRLAHEAEAQEHRLAVEELQLMLRYRPRPDLQPSGDPATADSGADGMSVDASPGDSLVVVGPGSDNPLVAVPESSVELVTGPNPSDSPDERIAALRTYLRNAQEADKQRISKGLLRRLVRGWRHGKP</sequence>
<reference evidence="3" key="1">
    <citation type="submission" date="2024-05" db="EMBL/GenBank/DDBJ databases">
        <title>Planctomycetes of the genus Singulisphaera possess chitinolytic capabilities.</title>
        <authorList>
            <person name="Ivanova A."/>
        </authorList>
    </citation>
    <scope>NUCLEOTIDE SEQUENCE</scope>
    <source>
        <strain evidence="3">Ch08T</strain>
    </source>
</reference>
<feature type="coiled-coil region" evidence="1">
    <location>
        <begin position="223"/>
        <end position="279"/>
    </location>
</feature>
<accession>A0AAU7C873</accession>
<keyword evidence="1" id="KW-0175">Coiled coil</keyword>
<name>A0AAU7C873_9BACT</name>
<gene>
    <name evidence="3" type="ORF">V5E97_23750</name>
</gene>
<dbReference type="AlphaFoldDB" id="A0AAU7C873"/>
<feature type="coiled-coil region" evidence="1">
    <location>
        <begin position="306"/>
        <end position="343"/>
    </location>
</feature>
<dbReference type="RefSeq" id="WP_406694061.1">
    <property type="nucleotide sequence ID" value="NZ_CP155447.1"/>
</dbReference>
<feature type="region of interest" description="Disordered" evidence="2">
    <location>
        <begin position="380"/>
        <end position="406"/>
    </location>
</feature>
<evidence type="ECO:0000313" key="3">
    <source>
        <dbReference type="EMBL" id="XBH01361.1"/>
    </source>
</evidence>
<organism evidence="3">
    <name type="scientific">Singulisphaera sp. Ch08</name>
    <dbReference type="NCBI Taxonomy" id="3120278"/>
    <lineage>
        <taxon>Bacteria</taxon>
        <taxon>Pseudomonadati</taxon>
        <taxon>Planctomycetota</taxon>
        <taxon>Planctomycetia</taxon>
        <taxon>Isosphaerales</taxon>
        <taxon>Isosphaeraceae</taxon>
        <taxon>Singulisphaera</taxon>
    </lineage>
</organism>
<evidence type="ECO:0008006" key="4">
    <source>
        <dbReference type="Google" id="ProtNLM"/>
    </source>
</evidence>
<dbReference type="EMBL" id="CP155447">
    <property type="protein sequence ID" value="XBH01361.1"/>
    <property type="molecule type" value="Genomic_DNA"/>
</dbReference>